<keyword evidence="2" id="KW-0812">Transmembrane</keyword>
<evidence type="ECO:0000256" key="2">
    <source>
        <dbReference type="SAM" id="Phobius"/>
    </source>
</evidence>
<evidence type="ECO:0000313" key="3">
    <source>
        <dbReference type="EMBL" id="VFQ66284.1"/>
    </source>
</evidence>
<proteinExistence type="predicted"/>
<keyword evidence="4" id="KW-1185">Reference proteome</keyword>
<dbReference type="EMBL" id="OOIL02000547">
    <property type="protein sequence ID" value="VFQ66284.1"/>
    <property type="molecule type" value="Genomic_DNA"/>
</dbReference>
<dbReference type="Proteomes" id="UP000595140">
    <property type="component" value="Unassembled WGS sequence"/>
</dbReference>
<keyword evidence="2" id="KW-1133">Transmembrane helix</keyword>
<protein>
    <recommendedName>
        <fullName evidence="5">SHSP domain-containing protein</fullName>
    </recommendedName>
</protein>
<sequence length="182" mass="21173">MSNDDEPSGPQYEDFEPCFEWQGDNKNKLVIYLPGFSTISLAIKRTAPCKFIVSGICKVENNKFKRFEHEFTTPKDDFMMEEIDMRFKDELFTITMPTMQTKKHNQLHDDQMQNKEEKPKTLEKPHLAHHHHNHHHDENPLPKFAQKCHIEPSYDEAKQLVVNVVVAGLVIVALGAYILITK</sequence>
<accession>A0A484KQR6</accession>
<name>A0A484KQR6_9ASTE</name>
<evidence type="ECO:0008006" key="5">
    <source>
        <dbReference type="Google" id="ProtNLM"/>
    </source>
</evidence>
<evidence type="ECO:0000313" key="4">
    <source>
        <dbReference type="Proteomes" id="UP000595140"/>
    </source>
</evidence>
<evidence type="ECO:0000256" key="1">
    <source>
        <dbReference type="SAM" id="MobiDB-lite"/>
    </source>
</evidence>
<feature type="compositionally biased region" description="Basic and acidic residues" evidence="1">
    <location>
        <begin position="106"/>
        <end position="126"/>
    </location>
</feature>
<feature type="transmembrane region" description="Helical" evidence="2">
    <location>
        <begin position="160"/>
        <end position="180"/>
    </location>
</feature>
<feature type="region of interest" description="Disordered" evidence="1">
    <location>
        <begin position="104"/>
        <end position="141"/>
    </location>
</feature>
<keyword evidence="2" id="KW-0472">Membrane</keyword>
<gene>
    <name evidence="3" type="ORF">CCAM_LOCUS8060</name>
</gene>
<reference evidence="3 4" key="1">
    <citation type="submission" date="2018-04" db="EMBL/GenBank/DDBJ databases">
        <authorList>
            <person name="Vogel A."/>
        </authorList>
    </citation>
    <scope>NUCLEOTIDE SEQUENCE [LARGE SCALE GENOMIC DNA]</scope>
</reference>
<organism evidence="3 4">
    <name type="scientific">Cuscuta campestris</name>
    <dbReference type="NCBI Taxonomy" id="132261"/>
    <lineage>
        <taxon>Eukaryota</taxon>
        <taxon>Viridiplantae</taxon>
        <taxon>Streptophyta</taxon>
        <taxon>Embryophyta</taxon>
        <taxon>Tracheophyta</taxon>
        <taxon>Spermatophyta</taxon>
        <taxon>Magnoliopsida</taxon>
        <taxon>eudicotyledons</taxon>
        <taxon>Gunneridae</taxon>
        <taxon>Pentapetalae</taxon>
        <taxon>asterids</taxon>
        <taxon>lamiids</taxon>
        <taxon>Solanales</taxon>
        <taxon>Convolvulaceae</taxon>
        <taxon>Cuscuteae</taxon>
        <taxon>Cuscuta</taxon>
        <taxon>Cuscuta subgen. Grammica</taxon>
        <taxon>Cuscuta sect. Cleistogrammica</taxon>
    </lineage>
</organism>
<dbReference type="AlphaFoldDB" id="A0A484KQR6"/>